<evidence type="ECO:0000313" key="1">
    <source>
        <dbReference type="EMBL" id="WMX44832.1"/>
    </source>
</evidence>
<reference evidence="1 2" key="1">
    <citation type="submission" date="2023-09" db="EMBL/GenBank/DDBJ databases">
        <title>Complete genome of Streptomyces roseicoloratus T14.</title>
        <authorList>
            <person name="Bashizi T."/>
            <person name="Kim M.-J."/>
            <person name="Lee G."/>
            <person name="Tagele S.B."/>
            <person name="Shin J.-H."/>
        </authorList>
    </citation>
    <scope>NUCLEOTIDE SEQUENCE [LARGE SCALE GENOMIC DNA]</scope>
    <source>
        <strain evidence="1 2">T14</strain>
    </source>
</reference>
<dbReference type="Proteomes" id="UP001250858">
    <property type="component" value="Chromosome"/>
</dbReference>
<dbReference type="RefSeq" id="WP_309548223.1">
    <property type="nucleotide sequence ID" value="NZ_CP133762.1"/>
</dbReference>
<evidence type="ECO:0000313" key="2">
    <source>
        <dbReference type="Proteomes" id="UP001250858"/>
    </source>
</evidence>
<protein>
    <submittedName>
        <fullName evidence="1">Uncharacterized protein</fullName>
    </submittedName>
</protein>
<proteinExistence type="predicted"/>
<dbReference type="EMBL" id="CP133762">
    <property type="protein sequence ID" value="WMX44832.1"/>
    <property type="molecule type" value="Genomic_DNA"/>
</dbReference>
<keyword evidence="2" id="KW-1185">Reference proteome</keyword>
<gene>
    <name evidence="1" type="ORF">RGF97_08160</name>
</gene>
<organism evidence="1 2">
    <name type="scientific">Streptomyces roseicoloratus</name>
    <dbReference type="NCBI Taxonomy" id="2508722"/>
    <lineage>
        <taxon>Bacteria</taxon>
        <taxon>Bacillati</taxon>
        <taxon>Actinomycetota</taxon>
        <taxon>Actinomycetes</taxon>
        <taxon>Kitasatosporales</taxon>
        <taxon>Streptomycetaceae</taxon>
        <taxon>Streptomyces</taxon>
    </lineage>
</organism>
<sequence>MVVLHPLQKPLDRMVDYLSDAQYIYQVIEERLQQTASARQVQGGTGAGQPGRPHASLNRAVVVAAVGALEAFSEDLALVAQPLDPMATPPSAWYQIDGKQGMVQTPSPYNLRKLFWTFFRYDPVPDWEWVVDVAPSELGGTSTWRTGTTQHRTTDASAFLNAMVTVRHGFAHQDKAQKPSAYAGIVTLTPKQKISIHSHHARNSLSVLLQYAILTTAGLGHKLAVPGQFRWSSKMTNAGWEPLLKGTPAADQVKNTWKDSPTF</sequence>
<accession>A0ABY9RRN6</accession>
<name>A0ABY9RRN6_9ACTN</name>